<protein>
    <submittedName>
        <fullName evidence="1">Uncharacterized protein</fullName>
    </submittedName>
</protein>
<organism evidence="1 2">
    <name type="scientific">Phanerochaete sordida</name>
    <dbReference type="NCBI Taxonomy" id="48140"/>
    <lineage>
        <taxon>Eukaryota</taxon>
        <taxon>Fungi</taxon>
        <taxon>Dikarya</taxon>
        <taxon>Basidiomycota</taxon>
        <taxon>Agaricomycotina</taxon>
        <taxon>Agaricomycetes</taxon>
        <taxon>Polyporales</taxon>
        <taxon>Phanerochaetaceae</taxon>
        <taxon>Phanerochaete</taxon>
    </lineage>
</organism>
<sequence length="99" mass="10714">MSPALVDADPEVMVGSPQGPCNLYRAIVMPAVGLPPRPDVAREKHQCKELEPGALTSPRCTRCSRKASPSLTASWAAVTARIRLWLSSGWDCIAQRDLT</sequence>
<dbReference type="EMBL" id="BPQB01000003">
    <property type="protein sequence ID" value="GJE85758.1"/>
    <property type="molecule type" value="Genomic_DNA"/>
</dbReference>
<proteinExistence type="predicted"/>
<gene>
    <name evidence="1" type="ORF">PsYK624_018370</name>
</gene>
<evidence type="ECO:0000313" key="1">
    <source>
        <dbReference type="EMBL" id="GJE85758.1"/>
    </source>
</evidence>
<dbReference type="AlphaFoldDB" id="A0A9P3FYU5"/>
<dbReference type="Proteomes" id="UP000703269">
    <property type="component" value="Unassembled WGS sequence"/>
</dbReference>
<keyword evidence="2" id="KW-1185">Reference proteome</keyword>
<comment type="caution">
    <text evidence="1">The sequence shown here is derived from an EMBL/GenBank/DDBJ whole genome shotgun (WGS) entry which is preliminary data.</text>
</comment>
<name>A0A9P3FYU5_9APHY</name>
<reference evidence="1 2" key="1">
    <citation type="submission" date="2021-08" db="EMBL/GenBank/DDBJ databases">
        <title>Draft Genome Sequence of Phanerochaete sordida strain YK-624.</title>
        <authorList>
            <person name="Mori T."/>
            <person name="Dohra H."/>
            <person name="Suzuki T."/>
            <person name="Kawagishi H."/>
            <person name="Hirai H."/>
        </authorList>
    </citation>
    <scope>NUCLEOTIDE SEQUENCE [LARGE SCALE GENOMIC DNA]</scope>
    <source>
        <strain evidence="1 2">YK-624</strain>
    </source>
</reference>
<evidence type="ECO:0000313" key="2">
    <source>
        <dbReference type="Proteomes" id="UP000703269"/>
    </source>
</evidence>
<accession>A0A9P3FYU5</accession>